<dbReference type="PROSITE" id="PS51891">
    <property type="entry name" value="CENP_V_GFA"/>
    <property type="match status" value="1"/>
</dbReference>
<evidence type="ECO:0000259" key="5">
    <source>
        <dbReference type="PROSITE" id="PS51891"/>
    </source>
</evidence>
<evidence type="ECO:0000256" key="2">
    <source>
        <dbReference type="ARBA" id="ARBA00022723"/>
    </source>
</evidence>
<sequence length="151" mass="17114">MEDRDHVHEGECRCGRVRFQVRGAPILNMACHCTGCQRMTASAFSLSSLYANSQFEVTEGEPVIGGLHGATRHFFCPHCMSWLFTRPEGLDDFVNVRATMLNDARGFRPFIETYTSEALPWARTSAVHSFEKFPPMERYAELVEEFARTSG</sequence>
<dbReference type="PANTHER" id="PTHR33337">
    <property type="entry name" value="GFA DOMAIN-CONTAINING PROTEIN"/>
    <property type="match status" value="1"/>
</dbReference>
<dbReference type="SUPFAM" id="SSF51316">
    <property type="entry name" value="Mss4-like"/>
    <property type="match status" value="1"/>
</dbReference>
<evidence type="ECO:0000256" key="1">
    <source>
        <dbReference type="ARBA" id="ARBA00005495"/>
    </source>
</evidence>
<dbReference type="InterPro" id="IPR011057">
    <property type="entry name" value="Mss4-like_sf"/>
</dbReference>
<accession>A0ABV6Y249</accession>
<keyword evidence="7" id="KW-1185">Reference proteome</keyword>
<dbReference type="InterPro" id="IPR006913">
    <property type="entry name" value="CENP-V/GFA"/>
</dbReference>
<keyword evidence="4" id="KW-0456">Lyase</keyword>
<dbReference type="RefSeq" id="WP_203272441.1">
    <property type="nucleotide sequence ID" value="NZ_JAFBID010000024.1"/>
</dbReference>
<feature type="domain" description="CENP-V/GFA" evidence="5">
    <location>
        <begin position="8"/>
        <end position="111"/>
    </location>
</feature>
<keyword evidence="2" id="KW-0479">Metal-binding</keyword>
<keyword evidence="3" id="KW-0862">Zinc</keyword>
<protein>
    <submittedName>
        <fullName evidence="6">GFA family protein</fullName>
    </submittedName>
</protein>
<evidence type="ECO:0000256" key="3">
    <source>
        <dbReference type="ARBA" id="ARBA00022833"/>
    </source>
</evidence>
<evidence type="ECO:0000313" key="7">
    <source>
        <dbReference type="Proteomes" id="UP001593940"/>
    </source>
</evidence>
<proteinExistence type="inferred from homology"/>
<dbReference type="Pfam" id="PF04828">
    <property type="entry name" value="GFA"/>
    <property type="match status" value="1"/>
</dbReference>
<evidence type="ECO:0000313" key="6">
    <source>
        <dbReference type="EMBL" id="MFC1455346.1"/>
    </source>
</evidence>
<name>A0ABV6Y249_9HYPH</name>
<evidence type="ECO:0000256" key="4">
    <source>
        <dbReference type="ARBA" id="ARBA00023239"/>
    </source>
</evidence>
<dbReference type="Gene3D" id="3.90.1590.10">
    <property type="entry name" value="glutathione-dependent formaldehyde- activating enzyme (gfa)"/>
    <property type="match status" value="1"/>
</dbReference>
<comment type="similarity">
    <text evidence="1">Belongs to the Gfa family.</text>
</comment>
<organism evidence="6 7">
    <name type="scientific">Microvirga arabica</name>
    <dbReference type="NCBI Taxonomy" id="1128671"/>
    <lineage>
        <taxon>Bacteria</taxon>
        <taxon>Pseudomonadati</taxon>
        <taxon>Pseudomonadota</taxon>
        <taxon>Alphaproteobacteria</taxon>
        <taxon>Hyphomicrobiales</taxon>
        <taxon>Methylobacteriaceae</taxon>
        <taxon>Microvirga</taxon>
    </lineage>
</organism>
<gene>
    <name evidence="6" type="ORF">ACETIH_01015</name>
</gene>
<reference evidence="6 7" key="1">
    <citation type="submission" date="2024-09" db="EMBL/GenBank/DDBJ databases">
        <title>Nodulacao em especies de Leguminosae Basais da Amazonia e Caracterizacao dos Rizobios e Bacterias Associadas aos Nodulos.</title>
        <authorList>
            <person name="Jambeiro I.C.A."/>
            <person name="Lopes I.S."/>
            <person name="Aguiar E.R.G.R."/>
            <person name="Santos A.F.J."/>
            <person name="Dos Santos J.M.F."/>
            <person name="Gross E."/>
        </authorList>
    </citation>
    <scope>NUCLEOTIDE SEQUENCE [LARGE SCALE GENOMIC DNA]</scope>
    <source>
        <strain evidence="6 7">BRUESC1165</strain>
    </source>
</reference>
<dbReference type="Proteomes" id="UP001593940">
    <property type="component" value="Unassembled WGS sequence"/>
</dbReference>
<dbReference type="PANTHER" id="PTHR33337:SF40">
    <property type="entry name" value="CENP-V_GFA DOMAIN-CONTAINING PROTEIN-RELATED"/>
    <property type="match status" value="1"/>
</dbReference>
<comment type="caution">
    <text evidence="6">The sequence shown here is derived from an EMBL/GenBank/DDBJ whole genome shotgun (WGS) entry which is preliminary data.</text>
</comment>
<dbReference type="EMBL" id="JBHOMY010000002">
    <property type="protein sequence ID" value="MFC1455346.1"/>
    <property type="molecule type" value="Genomic_DNA"/>
</dbReference>